<feature type="domain" description="HTH cro/C1-type" evidence="2">
    <location>
        <begin position="8"/>
        <end position="66"/>
    </location>
</feature>
<dbReference type="GO" id="GO:0003700">
    <property type="term" value="F:DNA-binding transcription factor activity"/>
    <property type="evidence" value="ECO:0007669"/>
    <property type="project" value="TreeGrafter"/>
</dbReference>
<evidence type="ECO:0000313" key="3">
    <source>
        <dbReference type="EMBL" id="SOC00694.1"/>
    </source>
</evidence>
<organism evidence="3 4">
    <name type="scientific">Stappia indica</name>
    <dbReference type="NCBI Taxonomy" id="538381"/>
    <lineage>
        <taxon>Bacteria</taxon>
        <taxon>Pseudomonadati</taxon>
        <taxon>Pseudomonadota</taxon>
        <taxon>Alphaproteobacteria</taxon>
        <taxon>Hyphomicrobiales</taxon>
        <taxon>Stappiaceae</taxon>
        <taxon>Stappia</taxon>
    </lineage>
</organism>
<dbReference type="CDD" id="cd00093">
    <property type="entry name" value="HTH_XRE"/>
    <property type="match status" value="1"/>
</dbReference>
<dbReference type="RefSeq" id="WP_067224598.1">
    <property type="nucleotide sequence ID" value="NZ_JAJGNR010000003.1"/>
</dbReference>
<dbReference type="EMBL" id="OBML01000003">
    <property type="protein sequence ID" value="SOC00694.1"/>
    <property type="molecule type" value="Genomic_DNA"/>
</dbReference>
<dbReference type="Gene3D" id="1.10.260.40">
    <property type="entry name" value="lambda repressor-like DNA-binding domains"/>
    <property type="match status" value="1"/>
</dbReference>
<dbReference type="InterPro" id="IPR001387">
    <property type="entry name" value="Cro/C1-type_HTH"/>
</dbReference>
<protein>
    <submittedName>
        <fullName evidence="3">Transcriptional regulator, contains XRE-family HTH domain</fullName>
    </submittedName>
</protein>
<dbReference type="PANTHER" id="PTHR46797">
    <property type="entry name" value="HTH-TYPE TRANSCRIPTIONAL REGULATOR"/>
    <property type="match status" value="1"/>
</dbReference>
<dbReference type="PANTHER" id="PTHR46797:SF1">
    <property type="entry name" value="METHYLPHOSPHONATE SYNTHASE"/>
    <property type="match status" value="1"/>
</dbReference>
<proteinExistence type="predicted"/>
<dbReference type="InterPro" id="IPR050807">
    <property type="entry name" value="TransReg_Diox_bact_type"/>
</dbReference>
<accession>A0A285S1A7</accession>
<dbReference type="InterPro" id="IPR010982">
    <property type="entry name" value="Lambda_DNA-bd_dom_sf"/>
</dbReference>
<dbReference type="PROSITE" id="PS50943">
    <property type="entry name" value="HTH_CROC1"/>
    <property type="match status" value="1"/>
</dbReference>
<dbReference type="Pfam" id="PF13560">
    <property type="entry name" value="HTH_31"/>
    <property type="match status" value="1"/>
</dbReference>
<dbReference type="STRING" id="538381.GCA_001696535_04444"/>
<dbReference type="AlphaFoldDB" id="A0A285S1A7"/>
<dbReference type="GO" id="GO:0005829">
    <property type="term" value="C:cytosol"/>
    <property type="evidence" value="ECO:0007669"/>
    <property type="project" value="TreeGrafter"/>
</dbReference>
<sequence length="123" mass="13622">MTPFGAKLRELRKKRGITLSEMAEALGVSAAYLSALEHGKRGRPTWYTVQRIIAFFNVIWDEAEELQRLAEISDPKVSIDTAGLQPEATELANLLAAKISGLSRDSLAHLLHQLRVAAARDRI</sequence>
<name>A0A285S1A7_9HYPH</name>
<reference evidence="3 4" key="1">
    <citation type="submission" date="2017-08" db="EMBL/GenBank/DDBJ databases">
        <authorList>
            <person name="de Groot N.N."/>
        </authorList>
    </citation>
    <scope>NUCLEOTIDE SEQUENCE [LARGE SCALE GENOMIC DNA]</scope>
    <source>
        <strain evidence="3 4">USBA 352</strain>
    </source>
</reference>
<evidence type="ECO:0000313" key="4">
    <source>
        <dbReference type="Proteomes" id="UP000219331"/>
    </source>
</evidence>
<dbReference type="SUPFAM" id="SSF47413">
    <property type="entry name" value="lambda repressor-like DNA-binding domains"/>
    <property type="match status" value="1"/>
</dbReference>
<gene>
    <name evidence="3" type="ORF">SAMN05421512_103333</name>
</gene>
<evidence type="ECO:0000259" key="2">
    <source>
        <dbReference type="PROSITE" id="PS50943"/>
    </source>
</evidence>
<dbReference type="GO" id="GO:0003677">
    <property type="term" value="F:DNA binding"/>
    <property type="evidence" value="ECO:0007669"/>
    <property type="project" value="UniProtKB-KW"/>
</dbReference>
<dbReference type="SMART" id="SM00530">
    <property type="entry name" value="HTH_XRE"/>
    <property type="match status" value="1"/>
</dbReference>
<evidence type="ECO:0000256" key="1">
    <source>
        <dbReference type="ARBA" id="ARBA00023125"/>
    </source>
</evidence>
<dbReference type="Proteomes" id="UP000219331">
    <property type="component" value="Unassembled WGS sequence"/>
</dbReference>
<keyword evidence="1" id="KW-0238">DNA-binding</keyword>
<dbReference type="OrthoDB" id="9809730at2"/>
<keyword evidence="4" id="KW-1185">Reference proteome</keyword>